<feature type="chain" id="PRO_5040752481" evidence="2">
    <location>
        <begin position="20"/>
        <end position="186"/>
    </location>
</feature>
<evidence type="ECO:0000256" key="1">
    <source>
        <dbReference type="SAM" id="MobiDB-lite"/>
    </source>
</evidence>
<proteinExistence type="predicted"/>
<sequence length="186" mass="20975">MKLTAFALLSLTLTAPALAKKKKDNRTNQQKCADKKKWGSGCVKAIEDFCNHENIMTPSTFADEGTQANVNGYKDVWCYAYIDSTCSPPVSLPKDVCFDQWWYQCQAADQYNGMYREVEYGPNACQKWQFGLTGNEAKFTSVVGGFKKRGVNGTGVEDLEEMNEEEVGEEEEVEEEEEEEEEDGEL</sequence>
<feature type="region of interest" description="Disordered" evidence="1">
    <location>
        <begin position="151"/>
        <end position="186"/>
    </location>
</feature>
<evidence type="ECO:0000313" key="4">
    <source>
        <dbReference type="Proteomes" id="UP001138500"/>
    </source>
</evidence>
<gene>
    <name evidence="3" type="ORF">Tdes44962_MAKER06248</name>
</gene>
<dbReference type="EMBL" id="RIBY02002589">
    <property type="protein sequence ID" value="KAH9808829.1"/>
    <property type="molecule type" value="Genomic_DNA"/>
</dbReference>
<organism evidence="3 4">
    <name type="scientific">Teratosphaeria destructans</name>
    <dbReference type="NCBI Taxonomy" id="418781"/>
    <lineage>
        <taxon>Eukaryota</taxon>
        <taxon>Fungi</taxon>
        <taxon>Dikarya</taxon>
        <taxon>Ascomycota</taxon>
        <taxon>Pezizomycotina</taxon>
        <taxon>Dothideomycetes</taxon>
        <taxon>Dothideomycetidae</taxon>
        <taxon>Mycosphaerellales</taxon>
        <taxon>Teratosphaeriaceae</taxon>
        <taxon>Teratosphaeria</taxon>
    </lineage>
</organism>
<protein>
    <submittedName>
        <fullName evidence="3">Uncharacterized protein</fullName>
    </submittedName>
</protein>
<reference evidence="3 4" key="1">
    <citation type="journal article" date="2018" name="IMA Fungus">
        <title>IMA Genome-F 10: Nine draft genome sequences of Claviceps purpurea s.lat., including C. arundinis, C. humidiphila, and C. cf. spartinae, pseudomolecules for the pitch canker pathogen Fusarium circinatum, draft genome of Davidsoniella eucalypti, Grosmannia galeiformis, Quambalaria eucalypti, and Teratosphaeria destructans.</title>
        <authorList>
            <person name="Wingfield B.D."/>
            <person name="Liu M."/>
            <person name="Nguyen H.D."/>
            <person name="Lane F.A."/>
            <person name="Morgan S.W."/>
            <person name="De Vos L."/>
            <person name="Wilken P.M."/>
            <person name="Duong T.A."/>
            <person name="Aylward J."/>
            <person name="Coetzee M.P."/>
            <person name="Dadej K."/>
            <person name="De Beer Z.W."/>
            <person name="Findlay W."/>
            <person name="Havenga M."/>
            <person name="Kolarik M."/>
            <person name="Menzies J.G."/>
            <person name="Naidoo K."/>
            <person name="Pochopski O."/>
            <person name="Shoukouhi P."/>
            <person name="Santana Q.C."/>
            <person name="Seifert K.A."/>
            <person name="Soal N."/>
            <person name="Steenkamp E.T."/>
            <person name="Tatham C.T."/>
            <person name="van der Nest M.A."/>
            <person name="Wingfield M.J."/>
        </authorList>
    </citation>
    <scope>NUCLEOTIDE SEQUENCE [LARGE SCALE GENOMIC DNA]</scope>
    <source>
        <strain evidence="3">CMW44962</strain>
    </source>
</reference>
<feature type="compositionally biased region" description="Acidic residues" evidence="1">
    <location>
        <begin position="157"/>
        <end position="186"/>
    </location>
</feature>
<evidence type="ECO:0000256" key="2">
    <source>
        <dbReference type="SAM" id="SignalP"/>
    </source>
</evidence>
<keyword evidence="2" id="KW-0732">Signal</keyword>
<dbReference type="Proteomes" id="UP001138500">
    <property type="component" value="Unassembled WGS sequence"/>
</dbReference>
<reference evidence="3 4" key="2">
    <citation type="journal article" date="2021" name="Curr. Genet.">
        <title>Genetic response to nitrogen starvation in the aggressive Eucalyptus foliar pathogen Teratosphaeria destructans.</title>
        <authorList>
            <person name="Havenga M."/>
            <person name="Wingfield B.D."/>
            <person name="Wingfield M.J."/>
            <person name="Dreyer L.L."/>
            <person name="Roets F."/>
            <person name="Aylward J."/>
        </authorList>
    </citation>
    <scope>NUCLEOTIDE SEQUENCE [LARGE SCALE GENOMIC DNA]</scope>
    <source>
        <strain evidence="3">CMW44962</strain>
    </source>
</reference>
<keyword evidence="4" id="KW-1185">Reference proteome</keyword>
<evidence type="ECO:0000313" key="3">
    <source>
        <dbReference type="EMBL" id="KAH9808829.1"/>
    </source>
</evidence>
<comment type="caution">
    <text evidence="3">The sequence shown here is derived from an EMBL/GenBank/DDBJ whole genome shotgun (WGS) entry which is preliminary data.</text>
</comment>
<dbReference type="AlphaFoldDB" id="A0A9W7SHS5"/>
<feature type="signal peptide" evidence="2">
    <location>
        <begin position="1"/>
        <end position="19"/>
    </location>
</feature>
<name>A0A9W7SHS5_9PEZI</name>
<accession>A0A9W7SHS5</accession>